<accession>A0A7S0HW55</accession>
<protein>
    <recommendedName>
        <fullName evidence="3">Methyltransferase domain-containing protein</fullName>
    </recommendedName>
</protein>
<evidence type="ECO:0000256" key="1">
    <source>
        <dbReference type="SAM" id="SignalP"/>
    </source>
</evidence>
<reference evidence="2" key="1">
    <citation type="submission" date="2021-01" db="EMBL/GenBank/DDBJ databases">
        <authorList>
            <person name="Corre E."/>
            <person name="Pelletier E."/>
            <person name="Niang G."/>
            <person name="Scheremetjew M."/>
            <person name="Finn R."/>
            <person name="Kale V."/>
            <person name="Holt S."/>
            <person name="Cochrane G."/>
            <person name="Meng A."/>
            <person name="Brown T."/>
            <person name="Cohen L."/>
        </authorList>
    </citation>
    <scope>NUCLEOTIDE SEQUENCE</scope>
    <source>
        <strain evidence="2">CCMP1374</strain>
    </source>
</reference>
<dbReference type="InterPro" id="IPR026913">
    <property type="entry name" value="METTL24"/>
</dbReference>
<dbReference type="PANTHER" id="PTHR32026:SF10">
    <property type="entry name" value="METHYLTRANSFERASE-LIKE PROTEIN 24-RELATED"/>
    <property type="match status" value="1"/>
</dbReference>
<evidence type="ECO:0008006" key="3">
    <source>
        <dbReference type="Google" id="ProtNLM"/>
    </source>
</evidence>
<feature type="signal peptide" evidence="1">
    <location>
        <begin position="1"/>
        <end position="16"/>
    </location>
</feature>
<keyword evidence="1" id="KW-0732">Signal</keyword>
<gene>
    <name evidence="2" type="ORF">PANT1444_LOCUS17285</name>
</gene>
<dbReference type="EMBL" id="HBEP01030608">
    <property type="protein sequence ID" value="CAD8503775.1"/>
    <property type="molecule type" value="Transcribed_RNA"/>
</dbReference>
<sequence length="251" mass="26798">MLLALLLLSQAARVRSVDSVPGALYKLLRQLTPVEKGCKASAGTKISSSAPHFFADPAFCETALPKMRQCVVYSFGVGRTGWDLDKALASDGRCRVRSFDPACCGGSHAIGPAHEFVPLVLAPSDGLVVGTPATGNVTSAGLTLKSLMAGFGDGKLDVLRLSVSSRSEWKALRGLVDTPGVLKAVPQLLLSIHFSEPSRYDDYVEVLQALKALGFLPFYVARQPSAQYLQIQVGESQLWSSYEVGLGNSRL</sequence>
<dbReference type="AlphaFoldDB" id="A0A7S0HW55"/>
<proteinExistence type="predicted"/>
<feature type="chain" id="PRO_5031527016" description="Methyltransferase domain-containing protein" evidence="1">
    <location>
        <begin position="17"/>
        <end position="251"/>
    </location>
</feature>
<evidence type="ECO:0000313" key="2">
    <source>
        <dbReference type="EMBL" id="CAD8503775.1"/>
    </source>
</evidence>
<organism evidence="2">
    <name type="scientific">Phaeocystis antarctica</name>
    <dbReference type="NCBI Taxonomy" id="33657"/>
    <lineage>
        <taxon>Eukaryota</taxon>
        <taxon>Haptista</taxon>
        <taxon>Haptophyta</taxon>
        <taxon>Prymnesiophyceae</taxon>
        <taxon>Phaeocystales</taxon>
        <taxon>Phaeocystaceae</taxon>
        <taxon>Phaeocystis</taxon>
    </lineage>
</organism>
<dbReference type="PANTHER" id="PTHR32026">
    <property type="entry name" value="METHYLTRANSFERASE-LIKE PROTEIN 24"/>
    <property type="match status" value="1"/>
</dbReference>
<name>A0A7S0HW55_9EUKA</name>